<gene>
    <name evidence="7" type="ORF">E0L93_06825</name>
</gene>
<keyword evidence="3 5" id="KW-1133">Transmembrane helix</keyword>
<feature type="domain" description="Major facilitator superfamily (MFS) profile" evidence="6">
    <location>
        <begin position="10"/>
        <end position="406"/>
    </location>
</feature>
<feature type="transmembrane region" description="Helical" evidence="5">
    <location>
        <begin position="218"/>
        <end position="239"/>
    </location>
</feature>
<dbReference type="RefSeq" id="WP_132690283.1">
    <property type="nucleotide sequence ID" value="NZ_SKBU01000013.1"/>
</dbReference>
<evidence type="ECO:0000256" key="2">
    <source>
        <dbReference type="ARBA" id="ARBA00022692"/>
    </source>
</evidence>
<evidence type="ECO:0000313" key="7">
    <source>
        <dbReference type="EMBL" id="TCJ18123.1"/>
    </source>
</evidence>
<feature type="transmembrane region" description="Helical" evidence="5">
    <location>
        <begin position="102"/>
        <end position="127"/>
    </location>
</feature>
<dbReference type="SUPFAM" id="SSF103473">
    <property type="entry name" value="MFS general substrate transporter"/>
    <property type="match status" value="1"/>
</dbReference>
<comment type="subcellular location">
    <subcellularLocation>
        <location evidence="1">Cell membrane</location>
        <topology evidence="1">Multi-pass membrane protein</topology>
    </subcellularLocation>
</comment>
<feature type="transmembrane region" description="Helical" evidence="5">
    <location>
        <begin position="139"/>
        <end position="158"/>
    </location>
</feature>
<evidence type="ECO:0000313" key="8">
    <source>
        <dbReference type="Proteomes" id="UP000295244"/>
    </source>
</evidence>
<feature type="transmembrane region" description="Helical" evidence="5">
    <location>
        <begin position="348"/>
        <end position="371"/>
    </location>
</feature>
<evidence type="ECO:0000259" key="6">
    <source>
        <dbReference type="PROSITE" id="PS50850"/>
    </source>
</evidence>
<dbReference type="Pfam" id="PF07690">
    <property type="entry name" value="MFS_1"/>
    <property type="match status" value="1"/>
</dbReference>
<protein>
    <submittedName>
        <fullName evidence="7">MFS transporter</fullName>
    </submittedName>
</protein>
<dbReference type="CDD" id="cd17355">
    <property type="entry name" value="MFS_YcxA_like"/>
    <property type="match status" value="1"/>
</dbReference>
<feature type="transmembrane region" description="Helical" evidence="5">
    <location>
        <begin position="9"/>
        <end position="28"/>
    </location>
</feature>
<feature type="transmembrane region" description="Helical" evidence="5">
    <location>
        <begin position="292"/>
        <end position="310"/>
    </location>
</feature>
<keyword evidence="8" id="KW-1185">Reference proteome</keyword>
<evidence type="ECO:0000256" key="1">
    <source>
        <dbReference type="ARBA" id="ARBA00004651"/>
    </source>
</evidence>
<feature type="transmembrane region" description="Helical" evidence="5">
    <location>
        <begin position="79"/>
        <end position="96"/>
    </location>
</feature>
<dbReference type="AlphaFoldDB" id="A0A4R1BL67"/>
<feature type="transmembrane region" description="Helical" evidence="5">
    <location>
        <begin position="164"/>
        <end position="185"/>
    </location>
</feature>
<evidence type="ECO:0000256" key="5">
    <source>
        <dbReference type="SAM" id="Phobius"/>
    </source>
</evidence>
<dbReference type="Proteomes" id="UP000295244">
    <property type="component" value="Unassembled WGS sequence"/>
</dbReference>
<feature type="transmembrane region" description="Helical" evidence="5">
    <location>
        <begin position="48"/>
        <end position="67"/>
    </location>
</feature>
<sequence length="414" mass="42972">MQKPWSGRWMLVVIASGCLIALVTFGLRTSFGLFATPVSGGRGWGMEVFALALAIQNLVWGVGQPLAGAVADRYGSARVLAAGGVLYALGVAFMAWSESPLAFHLSAGVLVGLGLSGGSFTIVIAALGRLVSEERRSWAMGLATAAGSFGQFVFAPLGQAFITFYGWQTALLLLAGTVAFVPLLARALKDPGAREPEAGEPGLPARESLAAAFGHGSYLLLVAGFFVCGFHLAFITTHLPAHLSAAAAQSHAHGLHDTAGLAAGALAVIGLANVAGSYAAGVLGGRWSKRRLLSAIYLARGVVIALFVALPPSPALVLLFAAAMGVLWLSTVPLTSGLVAVMFGTRYLGTLFGFVFFSHQVGAFLGVWFGGVAFERTGGFAPVWWASVLLAVVAALLHWPISERRAPRFAPVRA</sequence>
<dbReference type="InterPro" id="IPR050327">
    <property type="entry name" value="Proton-linked_MCT"/>
</dbReference>
<dbReference type="InterPro" id="IPR020846">
    <property type="entry name" value="MFS_dom"/>
</dbReference>
<feature type="transmembrane region" description="Helical" evidence="5">
    <location>
        <begin position="316"/>
        <end position="341"/>
    </location>
</feature>
<feature type="transmembrane region" description="Helical" evidence="5">
    <location>
        <begin position="259"/>
        <end position="280"/>
    </location>
</feature>
<reference evidence="7 8" key="1">
    <citation type="submission" date="2019-03" db="EMBL/GenBank/DDBJ databases">
        <title>Whole genome sequence of a novel Rubrobacter taiwanensis strain, isolated from Yellowstone National Park.</title>
        <authorList>
            <person name="Freed S."/>
            <person name="Ramaley R.F."/>
            <person name="Kyndt J.A."/>
        </authorList>
    </citation>
    <scope>NUCLEOTIDE SEQUENCE [LARGE SCALE GENOMIC DNA]</scope>
    <source>
        <strain evidence="7 8">Yellowstone</strain>
    </source>
</reference>
<dbReference type="GO" id="GO:0005886">
    <property type="term" value="C:plasma membrane"/>
    <property type="evidence" value="ECO:0007669"/>
    <property type="project" value="UniProtKB-SubCell"/>
</dbReference>
<dbReference type="EMBL" id="SKBU01000013">
    <property type="protein sequence ID" value="TCJ18123.1"/>
    <property type="molecule type" value="Genomic_DNA"/>
</dbReference>
<evidence type="ECO:0000256" key="3">
    <source>
        <dbReference type="ARBA" id="ARBA00022989"/>
    </source>
</evidence>
<keyword evidence="4 5" id="KW-0472">Membrane</keyword>
<dbReference type="PROSITE" id="PS50850">
    <property type="entry name" value="MFS"/>
    <property type="match status" value="1"/>
</dbReference>
<organism evidence="7 8">
    <name type="scientific">Rubrobacter taiwanensis</name>
    <dbReference type="NCBI Taxonomy" id="185139"/>
    <lineage>
        <taxon>Bacteria</taxon>
        <taxon>Bacillati</taxon>
        <taxon>Actinomycetota</taxon>
        <taxon>Rubrobacteria</taxon>
        <taxon>Rubrobacterales</taxon>
        <taxon>Rubrobacteraceae</taxon>
        <taxon>Rubrobacter</taxon>
    </lineage>
</organism>
<dbReference type="GO" id="GO:0022857">
    <property type="term" value="F:transmembrane transporter activity"/>
    <property type="evidence" value="ECO:0007669"/>
    <property type="project" value="InterPro"/>
</dbReference>
<dbReference type="InterPro" id="IPR036259">
    <property type="entry name" value="MFS_trans_sf"/>
</dbReference>
<dbReference type="InterPro" id="IPR011701">
    <property type="entry name" value="MFS"/>
</dbReference>
<evidence type="ECO:0000256" key="4">
    <source>
        <dbReference type="ARBA" id="ARBA00023136"/>
    </source>
</evidence>
<dbReference type="PANTHER" id="PTHR11360:SF284">
    <property type="entry name" value="EG:103B4.3 PROTEIN-RELATED"/>
    <property type="match status" value="1"/>
</dbReference>
<feature type="transmembrane region" description="Helical" evidence="5">
    <location>
        <begin position="383"/>
        <end position="401"/>
    </location>
</feature>
<accession>A0A4R1BL67</accession>
<dbReference type="OrthoDB" id="146345at2"/>
<dbReference type="PANTHER" id="PTHR11360">
    <property type="entry name" value="MONOCARBOXYLATE TRANSPORTER"/>
    <property type="match status" value="1"/>
</dbReference>
<keyword evidence="2 5" id="KW-0812">Transmembrane</keyword>
<dbReference type="Gene3D" id="1.20.1250.20">
    <property type="entry name" value="MFS general substrate transporter like domains"/>
    <property type="match status" value="1"/>
</dbReference>
<comment type="caution">
    <text evidence="7">The sequence shown here is derived from an EMBL/GenBank/DDBJ whole genome shotgun (WGS) entry which is preliminary data.</text>
</comment>
<name>A0A4R1BL67_9ACTN</name>
<proteinExistence type="predicted"/>